<reference evidence="3" key="1">
    <citation type="submission" date="2017-10" db="EMBL/GenBank/DDBJ databases">
        <authorList>
            <person name="Regsiter A."/>
            <person name="William W."/>
        </authorList>
    </citation>
    <scope>NUCLEOTIDE SEQUENCE [LARGE SCALE GENOMIC DNA]</scope>
</reference>
<evidence type="ECO:0000256" key="1">
    <source>
        <dbReference type="SAM" id="MobiDB-lite"/>
    </source>
</evidence>
<gene>
    <name evidence="2" type="ORF">TK0001_3493</name>
</gene>
<proteinExistence type="predicted"/>
<name>A0A2N9ARW8_METEX</name>
<accession>A0A2N9ARW8</accession>
<feature type="compositionally biased region" description="Low complexity" evidence="1">
    <location>
        <begin position="53"/>
        <end position="63"/>
    </location>
</feature>
<dbReference type="EMBL" id="LT962688">
    <property type="protein sequence ID" value="SOR30095.1"/>
    <property type="molecule type" value="Genomic_DNA"/>
</dbReference>
<dbReference type="Proteomes" id="UP000233769">
    <property type="component" value="Chromosome tk0001"/>
</dbReference>
<organism evidence="2 3">
    <name type="scientific">Methylorubrum extorquens</name>
    <name type="common">Methylobacterium dichloromethanicum</name>
    <name type="synonym">Methylobacterium extorquens</name>
    <dbReference type="NCBI Taxonomy" id="408"/>
    <lineage>
        <taxon>Bacteria</taxon>
        <taxon>Pseudomonadati</taxon>
        <taxon>Pseudomonadota</taxon>
        <taxon>Alphaproteobacteria</taxon>
        <taxon>Hyphomicrobiales</taxon>
        <taxon>Methylobacteriaceae</taxon>
        <taxon>Methylorubrum</taxon>
    </lineage>
</organism>
<sequence>MSRASRLGREAVAYAANMTAQGPVLQTKQSERPAIAWIFCLPTGGNGEARTISSARPARPAGDARGGAGPGSGATPRA</sequence>
<protein>
    <submittedName>
        <fullName evidence="2">Uncharacterized protein</fullName>
    </submittedName>
</protein>
<dbReference type="AlphaFoldDB" id="A0A2N9ARW8"/>
<feature type="region of interest" description="Disordered" evidence="1">
    <location>
        <begin position="44"/>
        <end position="78"/>
    </location>
</feature>
<evidence type="ECO:0000313" key="3">
    <source>
        <dbReference type="Proteomes" id="UP000233769"/>
    </source>
</evidence>
<evidence type="ECO:0000313" key="2">
    <source>
        <dbReference type="EMBL" id="SOR30095.1"/>
    </source>
</evidence>